<dbReference type="Proteomes" id="UP000192247">
    <property type="component" value="Unassembled WGS sequence"/>
</dbReference>
<dbReference type="InParanoid" id="A0A1V9WZV3"/>
<evidence type="ECO:0000313" key="2">
    <source>
        <dbReference type="Proteomes" id="UP000192247"/>
    </source>
</evidence>
<gene>
    <name evidence="1" type="ORF">BIW11_04944</name>
</gene>
<dbReference type="GO" id="GO:0016740">
    <property type="term" value="F:transferase activity"/>
    <property type="evidence" value="ECO:0007669"/>
    <property type="project" value="UniProtKB-KW"/>
</dbReference>
<evidence type="ECO:0000313" key="1">
    <source>
        <dbReference type="EMBL" id="OQR66688.1"/>
    </source>
</evidence>
<dbReference type="EMBL" id="MNPL01031424">
    <property type="protein sequence ID" value="OQR66688.1"/>
    <property type="molecule type" value="Genomic_DNA"/>
</dbReference>
<protein>
    <submittedName>
        <fullName evidence="1">Xylosyltransferase 1-like</fullName>
    </submittedName>
</protein>
<comment type="caution">
    <text evidence="1">The sequence shown here is derived from an EMBL/GenBank/DDBJ whole genome shotgun (WGS) entry which is preliminary data.</text>
</comment>
<sequence>MFVQVPKAALRSLRTGAVLEEWADTLIFSHWSVESVCFVATPTHATGGVFCPQLGIEPCHYTSWSTLAPDSKALLSVL</sequence>
<organism evidence="1 2">
    <name type="scientific">Tropilaelaps mercedesae</name>
    <dbReference type="NCBI Taxonomy" id="418985"/>
    <lineage>
        <taxon>Eukaryota</taxon>
        <taxon>Metazoa</taxon>
        <taxon>Ecdysozoa</taxon>
        <taxon>Arthropoda</taxon>
        <taxon>Chelicerata</taxon>
        <taxon>Arachnida</taxon>
        <taxon>Acari</taxon>
        <taxon>Parasitiformes</taxon>
        <taxon>Mesostigmata</taxon>
        <taxon>Gamasina</taxon>
        <taxon>Dermanyssoidea</taxon>
        <taxon>Laelapidae</taxon>
        <taxon>Tropilaelaps</taxon>
    </lineage>
</organism>
<reference evidence="1 2" key="1">
    <citation type="journal article" date="2017" name="Gigascience">
        <title>Draft genome of the honey bee ectoparasitic mite, Tropilaelaps mercedesae, is shaped by the parasitic life history.</title>
        <authorList>
            <person name="Dong X."/>
            <person name="Armstrong S.D."/>
            <person name="Xia D."/>
            <person name="Makepeace B.L."/>
            <person name="Darby A.C."/>
            <person name="Kadowaki T."/>
        </authorList>
    </citation>
    <scope>NUCLEOTIDE SEQUENCE [LARGE SCALE GENOMIC DNA]</scope>
    <source>
        <strain evidence="1">Wuxi-XJTLU</strain>
    </source>
</reference>
<keyword evidence="2" id="KW-1185">Reference proteome</keyword>
<name>A0A1V9WZV3_9ACAR</name>
<dbReference type="AlphaFoldDB" id="A0A1V9WZV3"/>
<proteinExistence type="predicted"/>
<keyword evidence="1" id="KW-0808">Transferase</keyword>
<accession>A0A1V9WZV3</accession>